<dbReference type="Gene3D" id="3.30.420.40">
    <property type="match status" value="2"/>
</dbReference>
<name>A0ABW5UC29_9SPHI</name>
<dbReference type="GO" id="GO:0016301">
    <property type="term" value="F:kinase activity"/>
    <property type="evidence" value="ECO:0007669"/>
    <property type="project" value="UniProtKB-KW"/>
</dbReference>
<proteinExistence type="inferred from homology"/>
<keyword evidence="3" id="KW-1185">Reference proteome</keyword>
<evidence type="ECO:0000313" key="2">
    <source>
        <dbReference type="EMBL" id="MFD2743047.1"/>
    </source>
</evidence>
<comment type="function">
    <text evidence="1">Catalyzes the specific phosphorylation of 1,6-anhydro-N-acetylmuramic acid (anhMurNAc) with the simultaneous cleavage of the 1,6-anhydro ring, generating MurNAc-6-P. Is required for the utilization of anhMurNAc either imported from the medium or derived from its own cell wall murein, and thus plays a role in cell wall recycling.</text>
</comment>
<dbReference type="RefSeq" id="WP_066754367.1">
    <property type="nucleotide sequence ID" value="NZ_JBHUMB010000006.1"/>
</dbReference>
<dbReference type="CDD" id="cd24050">
    <property type="entry name" value="ASKHA_NBD_ANMK"/>
    <property type="match status" value="1"/>
</dbReference>
<dbReference type="PANTHER" id="PTHR30605:SF0">
    <property type="entry name" value="ANHYDRO-N-ACETYLMURAMIC ACID KINASE"/>
    <property type="match status" value="1"/>
</dbReference>
<dbReference type="EC" id="2.7.1.170" evidence="1"/>
<comment type="caution">
    <text evidence="2">The sequence shown here is derived from an EMBL/GenBank/DDBJ whole genome shotgun (WGS) entry which is preliminary data.</text>
</comment>
<evidence type="ECO:0000313" key="3">
    <source>
        <dbReference type="Proteomes" id="UP001597418"/>
    </source>
</evidence>
<keyword evidence="1 2" id="KW-0418">Kinase</keyword>
<protein>
    <recommendedName>
        <fullName evidence="1">Anhydro-N-acetylmuramic acid kinase</fullName>
        <ecNumber evidence="1">2.7.1.170</ecNumber>
    </recommendedName>
    <alternativeName>
        <fullName evidence="1">AnhMurNAc kinase</fullName>
    </alternativeName>
</protein>
<dbReference type="SUPFAM" id="SSF53067">
    <property type="entry name" value="Actin-like ATPase domain"/>
    <property type="match status" value="1"/>
</dbReference>
<reference evidence="3" key="1">
    <citation type="journal article" date="2019" name="Int. J. Syst. Evol. Microbiol.">
        <title>The Global Catalogue of Microorganisms (GCM) 10K type strain sequencing project: providing services to taxonomists for standard genome sequencing and annotation.</title>
        <authorList>
            <consortium name="The Broad Institute Genomics Platform"/>
            <consortium name="The Broad Institute Genome Sequencing Center for Infectious Disease"/>
            <person name="Wu L."/>
            <person name="Ma J."/>
        </authorList>
    </citation>
    <scope>NUCLEOTIDE SEQUENCE [LARGE SCALE GENOMIC DNA]</scope>
    <source>
        <strain evidence="3">KCTC 42247</strain>
    </source>
</reference>
<dbReference type="InterPro" id="IPR043129">
    <property type="entry name" value="ATPase_NBD"/>
</dbReference>
<dbReference type="InterPro" id="IPR005338">
    <property type="entry name" value="Anhydro_N_Ac-Mur_kinase"/>
</dbReference>
<dbReference type="EMBL" id="JBHUMB010000006">
    <property type="protein sequence ID" value="MFD2743047.1"/>
    <property type="molecule type" value="Genomic_DNA"/>
</dbReference>
<comment type="pathway">
    <text evidence="1">Amino-sugar metabolism; 1,6-anhydro-N-acetylmuramate degradation.</text>
</comment>
<gene>
    <name evidence="1" type="primary">anmK</name>
    <name evidence="2" type="ORF">ACFSQ6_06515</name>
</gene>
<comment type="catalytic activity">
    <reaction evidence="1">
        <text>1,6-anhydro-N-acetyl-beta-muramate + ATP + H2O = N-acetyl-D-muramate 6-phosphate + ADP + H(+)</text>
        <dbReference type="Rhea" id="RHEA:24952"/>
        <dbReference type="ChEBI" id="CHEBI:15377"/>
        <dbReference type="ChEBI" id="CHEBI:15378"/>
        <dbReference type="ChEBI" id="CHEBI:30616"/>
        <dbReference type="ChEBI" id="CHEBI:58690"/>
        <dbReference type="ChEBI" id="CHEBI:58722"/>
        <dbReference type="ChEBI" id="CHEBI:456216"/>
        <dbReference type="EC" id="2.7.1.170"/>
    </reaction>
</comment>
<dbReference type="Pfam" id="PF03702">
    <property type="entry name" value="AnmK"/>
    <property type="match status" value="1"/>
</dbReference>
<keyword evidence="1" id="KW-0067">ATP-binding</keyword>
<dbReference type="Proteomes" id="UP001597418">
    <property type="component" value="Unassembled WGS sequence"/>
</dbReference>
<comment type="pathway">
    <text evidence="1">Cell wall biogenesis; peptidoglycan recycling.</text>
</comment>
<keyword evidence="1" id="KW-0547">Nucleotide-binding</keyword>
<comment type="similarity">
    <text evidence="1">Belongs to the anhydro-N-acetylmuramic acid kinase family.</text>
</comment>
<sequence length="396" mass="43273">MNTQIEKLYQIAQKKERLIIGLMSGTSLDGLDIALCQISGSGTNTQLRLLNFTTAYYSAKFRDEVKQIFAQKQVDHLLWSTLHVKVAQVHADLVLSSMTSWGLMSDDIDLIASHGQTVFHAPKSSHCHQLNSTLQIGDGDHIAVKTGIITVSDFRQKHVAVGGDGAPLVVYGDALLYTSEEEHRVLLNIGGMANFTFLPKKSSGLSAYATDLGPGNTLMNQYMQKHLDEEMDRDGELARRGVVHDELLKVLLETPFLKHDFPKTTGPELFNLSLLDQAMEQVEATNFDHADILATLAQLTINSIVDGIRRVTQQIDYVTIYISGGGLHNPYLVDGIRKGLTNQGVKSFEEIAFNPDAKEAALFAVLANETIVGAPANVAHIAGAPAVCMGKISFPY</sequence>
<evidence type="ECO:0000256" key="1">
    <source>
        <dbReference type="HAMAP-Rule" id="MF_01270"/>
    </source>
</evidence>
<dbReference type="HAMAP" id="MF_01270">
    <property type="entry name" value="AnhMurNAc_kinase"/>
    <property type="match status" value="1"/>
</dbReference>
<dbReference type="NCBIfam" id="NF007148">
    <property type="entry name" value="PRK09585.3-2"/>
    <property type="match status" value="1"/>
</dbReference>
<organism evidence="2 3">
    <name type="scientific">Sphingobacterium populi</name>
    <dbReference type="NCBI Taxonomy" id="1812824"/>
    <lineage>
        <taxon>Bacteria</taxon>
        <taxon>Pseudomonadati</taxon>
        <taxon>Bacteroidota</taxon>
        <taxon>Sphingobacteriia</taxon>
        <taxon>Sphingobacteriales</taxon>
        <taxon>Sphingobacteriaceae</taxon>
        <taxon>Sphingobacterium</taxon>
    </lineage>
</organism>
<accession>A0ABW5UC29</accession>
<keyword evidence="1" id="KW-0119">Carbohydrate metabolism</keyword>
<feature type="binding site" evidence="1">
    <location>
        <begin position="25"/>
        <end position="32"/>
    </location>
    <ligand>
        <name>ATP</name>
        <dbReference type="ChEBI" id="CHEBI:30616"/>
    </ligand>
</feature>
<keyword evidence="1 2" id="KW-0808">Transferase</keyword>
<dbReference type="PANTHER" id="PTHR30605">
    <property type="entry name" value="ANHYDRO-N-ACETYLMURAMIC ACID KINASE"/>
    <property type="match status" value="1"/>
</dbReference>